<feature type="domain" description="Methyl-accepting transducer" evidence="5">
    <location>
        <begin position="275"/>
        <end position="529"/>
    </location>
</feature>
<dbReference type="Gene3D" id="1.10.287.950">
    <property type="entry name" value="Methyl-accepting chemotaxis protein"/>
    <property type="match status" value="1"/>
</dbReference>
<keyword evidence="1 3" id="KW-0807">Transducer</keyword>
<dbReference type="InterPro" id="IPR024478">
    <property type="entry name" value="HlyB_4HB_MCP"/>
</dbReference>
<dbReference type="EMBL" id="CDMH01000038">
    <property type="protein sequence ID" value="CRF42661.1"/>
    <property type="molecule type" value="Genomic_DNA"/>
</dbReference>
<evidence type="ECO:0000313" key="10">
    <source>
        <dbReference type="Proteomes" id="UP000041394"/>
    </source>
</evidence>
<keyword evidence="4" id="KW-0472">Membrane</keyword>
<dbReference type="GO" id="GO:0006935">
    <property type="term" value="P:chemotaxis"/>
    <property type="evidence" value="ECO:0007669"/>
    <property type="project" value="InterPro"/>
</dbReference>
<reference evidence="9" key="2">
    <citation type="submission" date="2014-12" db="EMBL/GenBank/DDBJ databases">
        <authorList>
            <person name="Smet A."/>
        </authorList>
    </citation>
    <scope>NUCLEOTIDE SEQUENCE [LARGE SCALE GENOMIC DNA]</scope>
</reference>
<dbReference type="PROSITE" id="PS50111">
    <property type="entry name" value="CHEMOTAXIS_TRANSDUC_2"/>
    <property type="match status" value="1"/>
</dbReference>
<dbReference type="RefSeq" id="WP_053941269.1">
    <property type="nucleotide sequence ID" value="NZ_BSWO01000041.1"/>
</dbReference>
<keyword evidence="4" id="KW-0812">Transmembrane</keyword>
<organism evidence="6 9">
    <name type="scientific">Helicobacter ailurogastricus</name>
    <dbReference type="NCBI Taxonomy" id="1578720"/>
    <lineage>
        <taxon>Bacteria</taxon>
        <taxon>Pseudomonadati</taxon>
        <taxon>Campylobacterota</taxon>
        <taxon>Epsilonproteobacteria</taxon>
        <taxon>Campylobacterales</taxon>
        <taxon>Helicobacteraceae</taxon>
        <taxon>Helicobacter</taxon>
    </lineage>
</organism>
<keyword evidence="9" id="KW-1185">Reference proteome</keyword>
<dbReference type="Proteomes" id="UP000038622">
    <property type="component" value="Unassembled WGS sequence"/>
</dbReference>
<dbReference type="AlphaFoldDB" id="A0A0K2X3M2"/>
<evidence type="ECO:0000313" key="6">
    <source>
        <dbReference type="EMBL" id="CRF41670.1"/>
    </source>
</evidence>
<reference evidence="6" key="1">
    <citation type="submission" date="2014-12" db="EMBL/GenBank/DDBJ databases">
        <title>Whole genome sequences of four Staphylococcus schleiferi canine isolates.</title>
        <authorList>
            <person name="Misic A.M."/>
            <person name="Cain C."/>
            <person name="Morris D.O."/>
            <person name="Rankin S."/>
            <person name="Beiting D."/>
        </authorList>
    </citation>
    <scope>NUCLEOTIDE SEQUENCE</scope>
    <source>
        <strain evidence="6">ASB11</strain>
        <strain evidence="7">ASB13</strain>
        <strain evidence="8">ASB9</strain>
    </source>
</reference>
<dbReference type="PRINTS" id="PR00260">
    <property type="entry name" value="CHEMTRNSDUCR"/>
</dbReference>
<evidence type="ECO:0000256" key="4">
    <source>
        <dbReference type="SAM" id="Phobius"/>
    </source>
</evidence>
<evidence type="ECO:0000259" key="5">
    <source>
        <dbReference type="PROSITE" id="PS50111"/>
    </source>
</evidence>
<dbReference type="STRING" id="1578720.HAL011_14780"/>
<evidence type="ECO:0000256" key="2">
    <source>
        <dbReference type="ARBA" id="ARBA00029447"/>
    </source>
</evidence>
<dbReference type="Proteomes" id="UP000041394">
    <property type="component" value="Unassembled WGS sequence"/>
</dbReference>
<dbReference type="SMART" id="SM00283">
    <property type="entry name" value="MA"/>
    <property type="match status" value="1"/>
</dbReference>
<name>A0A0K2X3M2_9HELI</name>
<dbReference type="GO" id="GO:0016020">
    <property type="term" value="C:membrane"/>
    <property type="evidence" value="ECO:0007669"/>
    <property type="project" value="InterPro"/>
</dbReference>
<keyword evidence="4" id="KW-1133">Transmembrane helix</keyword>
<evidence type="ECO:0000313" key="8">
    <source>
        <dbReference type="EMBL" id="CRF43841.1"/>
    </source>
</evidence>
<gene>
    <name evidence="6" type="ORF">HAL011_14780</name>
    <name evidence="7" type="ORF">HAL013_08560</name>
    <name evidence="8" type="ORF">HAL09_03950</name>
</gene>
<keyword evidence="6" id="KW-0675">Receptor</keyword>
<dbReference type="PANTHER" id="PTHR32089">
    <property type="entry name" value="METHYL-ACCEPTING CHEMOTAXIS PROTEIN MCPB"/>
    <property type="match status" value="1"/>
</dbReference>
<dbReference type="GO" id="GO:0004888">
    <property type="term" value="F:transmembrane signaling receptor activity"/>
    <property type="evidence" value="ECO:0007669"/>
    <property type="project" value="InterPro"/>
</dbReference>
<dbReference type="OrthoDB" id="5441488at2"/>
<protein>
    <submittedName>
        <fullName evidence="6">Methyl-accepting chemotaxis protein I (Serine chemoreceptor protein)</fullName>
    </submittedName>
</protein>
<dbReference type="Proteomes" id="UP000045175">
    <property type="component" value="Unassembled WGS sequence"/>
</dbReference>
<proteinExistence type="inferred from homology"/>
<dbReference type="EMBL" id="CDML01000048">
    <property type="protein sequence ID" value="CRF41670.1"/>
    <property type="molecule type" value="Genomic_DNA"/>
</dbReference>
<dbReference type="SUPFAM" id="SSF58104">
    <property type="entry name" value="Methyl-accepting chemotaxis protein (MCP) signaling domain"/>
    <property type="match status" value="1"/>
</dbReference>
<sequence>MVVDRLSVSQKLYGGFAIVIMLMVVVACVGAIRVHKINDILTELTDYNAVKQRYAINMRGSVHDRSIAVRDAILAQNTTYYKMQADLIHKLDEDYAKNKDAMVRLFARIPDRVNDHERELVANMHAIETRAMPKIKEALTLALKDEHAAAKVLQNGLAADFTKWLAAVNAFIDYEEYLNQRLTPKARSIASHFSFLMFVLTLVMTGAGFGIAFLIAYNIKGSLGAEPVQIYKVIATIAKGDLSKEVQTRFKHSALGAICEMQSSMVHIIRQINQSSEEISKKSLLVSDLSKVSQDNANKQEDMTAQLIASMQEIQDSIQDVEAIVEQTEANSMQSVDLSKQGKEAMENMATGMARITSGVEDSAIQIQSLDQHAQSIGHSTELIQGIADQTNLLALNAAIEAARAGEHGRGFAVVADEIRKLAEHTGKATQEIDHIIQLIQEETKKSVASMENMVTEVRKNQEHVSKAVEALETIYNKATNSLEDTKKVVAHSHNQHVQIEGIAEKVNQIAQMASEVSKSMTSNTQEIGALESTAQNLQKIVHNFTL</sequence>
<evidence type="ECO:0000313" key="11">
    <source>
        <dbReference type="Proteomes" id="UP000045175"/>
    </source>
</evidence>
<dbReference type="Pfam" id="PF00015">
    <property type="entry name" value="MCPsignal"/>
    <property type="match status" value="1"/>
</dbReference>
<comment type="similarity">
    <text evidence="2">Belongs to the methyl-accepting chemotaxis (MCP) protein family.</text>
</comment>
<evidence type="ECO:0000256" key="3">
    <source>
        <dbReference type="PROSITE-ProRule" id="PRU00284"/>
    </source>
</evidence>
<accession>A0A0K2X3M2</accession>
<dbReference type="PROSITE" id="PS51257">
    <property type="entry name" value="PROKAR_LIPOPROTEIN"/>
    <property type="match status" value="1"/>
</dbReference>
<dbReference type="GO" id="GO:0007165">
    <property type="term" value="P:signal transduction"/>
    <property type="evidence" value="ECO:0007669"/>
    <property type="project" value="UniProtKB-KW"/>
</dbReference>
<evidence type="ECO:0000313" key="9">
    <source>
        <dbReference type="Proteomes" id="UP000038622"/>
    </source>
</evidence>
<dbReference type="InterPro" id="IPR004090">
    <property type="entry name" value="Chemotax_Me-accpt_rcpt"/>
</dbReference>
<dbReference type="EMBL" id="CDMN01000013">
    <property type="protein sequence ID" value="CRF43841.1"/>
    <property type="molecule type" value="Genomic_DNA"/>
</dbReference>
<evidence type="ECO:0000313" key="7">
    <source>
        <dbReference type="EMBL" id="CRF42661.1"/>
    </source>
</evidence>
<dbReference type="Pfam" id="PF12729">
    <property type="entry name" value="4HB_MCP_1"/>
    <property type="match status" value="1"/>
</dbReference>
<dbReference type="InterPro" id="IPR004089">
    <property type="entry name" value="MCPsignal_dom"/>
</dbReference>
<feature type="transmembrane region" description="Helical" evidence="4">
    <location>
        <begin position="12"/>
        <end position="32"/>
    </location>
</feature>
<evidence type="ECO:0000256" key="1">
    <source>
        <dbReference type="ARBA" id="ARBA00023224"/>
    </source>
</evidence>
<reference evidence="10 11" key="3">
    <citation type="submission" date="2014-12" db="EMBL/GenBank/DDBJ databases">
        <authorList>
            <person name="Jaenicke S."/>
        </authorList>
    </citation>
    <scope>NUCLEOTIDE SEQUENCE [LARGE SCALE GENOMIC DNA]</scope>
</reference>
<dbReference type="PANTHER" id="PTHR32089:SF112">
    <property type="entry name" value="LYSOZYME-LIKE PROTEIN-RELATED"/>
    <property type="match status" value="1"/>
</dbReference>
<feature type="transmembrane region" description="Helical" evidence="4">
    <location>
        <begin position="195"/>
        <end position="217"/>
    </location>
</feature>
<dbReference type="CDD" id="cd11386">
    <property type="entry name" value="MCP_signal"/>
    <property type="match status" value="1"/>
</dbReference>